<evidence type="ECO:0000313" key="3">
    <source>
        <dbReference type="Proteomes" id="UP000613011"/>
    </source>
</evidence>
<gene>
    <name evidence="2" type="ORF">JI739_21020</name>
</gene>
<evidence type="ECO:0000259" key="1">
    <source>
        <dbReference type="Pfam" id="PF14341"/>
    </source>
</evidence>
<dbReference type="AlphaFoldDB" id="A0A936ZUJ3"/>
<accession>A0A936ZUJ3</accession>
<protein>
    <recommendedName>
        <fullName evidence="1">Type 4 fimbrial biogenesis protein PilX N-terminal domain-containing protein</fullName>
    </recommendedName>
</protein>
<evidence type="ECO:0000313" key="2">
    <source>
        <dbReference type="EMBL" id="MBL0422831.1"/>
    </source>
</evidence>
<reference evidence="2" key="1">
    <citation type="submission" date="2021-01" db="EMBL/GenBank/DDBJ databases">
        <title>Ramlibacter sp. strain AW1 16S ribosomal RNA gene Genome sequencing and assembly.</title>
        <authorList>
            <person name="Kang M."/>
        </authorList>
    </citation>
    <scope>NUCLEOTIDE SEQUENCE</scope>
    <source>
        <strain evidence="2">AW1</strain>
    </source>
</reference>
<dbReference type="EMBL" id="JAEQNA010000010">
    <property type="protein sequence ID" value="MBL0422831.1"/>
    <property type="molecule type" value="Genomic_DNA"/>
</dbReference>
<dbReference type="Pfam" id="PF14341">
    <property type="entry name" value="PilX_N"/>
    <property type="match status" value="1"/>
</dbReference>
<feature type="domain" description="Type 4 fimbrial biogenesis protein PilX N-terminal" evidence="1">
    <location>
        <begin position="11"/>
        <end position="61"/>
    </location>
</feature>
<organism evidence="2 3">
    <name type="scientific">Ramlibacter aurantiacus</name>
    <dbReference type="NCBI Taxonomy" id="2801330"/>
    <lineage>
        <taxon>Bacteria</taxon>
        <taxon>Pseudomonadati</taxon>
        <taxon>Pseudomonadota</taxon>
        <taxon>Betaproteobacteria</taxon>
        <taxon>Burkholderiales</taxon>
        <taxon>Comamonadaceae</taxon>
        <taxon>Ramlibacter</taxon>
    </lineage>
</organism>
<dbReference type="InterPro" id="IPR025746">
    <property type="entry name" value="PilX_N_dom"/>
</dbReference>
<keyword evidence="3" id="KW-1185">Reference proteome</keyword>
<proteinExistence type="predicted"/>
<name>A0A936ZUJ3_9BURK</name>
<dbReference type="RefSeq" id="WP_201685973.1">
    <property type="nucleotide sequence ID" value="NZ_JAEQNA010000010.1"/>
</dbReference>
<sequence>MTRPPLMKHQSGATLVVALIFLILLSLFAINAFNSSSTNLRVVGNSQVRQEAVAAAQVAIEQTISSTLFAEEPITVANTPVVVKLDGTDNSQVTVAMAQPACYRYRNIRNGELNPDNEDDRACMTSSSVTNPGIPIGSPQWQADTSLCANTEWDLRATVTDTRTGASVAIQQGVGVRVLEGNAADNCK</sequence>
<dbReference type="Proteomes" id="UP000613011">
    <property type="component" value="Unassembled WGS sequence"/>
</dbReference>
<comment type="caution">
    <text evidence="2">The sequence shown here is derived from an EMBL/GenBank/DDBJ whole genome shotgun (WGS) entry which is preliminary data.</text>
</comment>